<gene>
    <name evidence="1" type="ORF">LCGC14_1307390</name>
</gene>
<reference evidence="1" key="1">
    <citation type="journal article" date="2015" name="Nature">
        <title>Complex archaea that bridge the gap between prokaryotes and eukaryotes.</title>
        <authorList>
            <person name="Spang A."/>
            <person name="Saw J.H."/>
            <person name="Jorgensen S.L."/>
            <person name="Zaremba-Niedzwiedzka K."/>
            <person name="Martijn J."/>
            <person name="Lind A.E."/>
            <person name="van Eijk R."/>
            <person name="Schleper C."/>
            <person name="Guy L."/>
            <person name="Ettema T.J."/>
        </authorList>
    </citation>
    <scope>NUCLEOTIDE SEQUENCE</scope>
</reference>
<comment type="caution">
    <text evidence="1">The sequence shown here is derived from an EMBL/GenBank/DDBJ whole genome shotgun (WGS) entry which is preliminary data.</text>
</comment>
<name>A0A0F9N4G6_9ZZZZ</name>
<sequence length="56" mass="6419">MIDKYTRAILTIIAAALIVLIVQNYDLDRLQASAYVQPNNRPEPIDIRIVEWPGPR</sequence>
<accession>A0A0F9N4G6</accession>
<dbReference type="EMBL" id="LAZR01007683">
    <property type="protein sequence ID" value="KKM83640.1"/>
    <property type="molecule type" value="Genomic_DNA"/>
</dbReference>
<proteinExistence type="predicted"/>
<dbReference type="AlphaFoldDB" id="A0A0F9N4G6"/>
<protein>
    <submittedName>
        <fullName evidence="1">Uncharacterized protein</fullName>
    </submittedName>
</protein>
<organism evidence="1">
    <name type="scientific">marine sediment metagenome</name>
    <dbReference type="NCBI Taxonomy" id="412755"/>
    <lineage>
        <taxon>unclassified sequences</taxon>
        <taxon>metagenomes</taxon>
        <taxon>ecological metagenomes</taxon>
    </lineage>
</organism>
<evidence type="ECO:0000313" key="1">
    <source>
        <dbReference type="EMBL" id="KKM83640.1"/>
    </source>
</evidence>